<dbReference type="Proteomes" id="UP000607311">
    <property type="component" value="Unassembled WGS sequence"/>
</dbReference>
<name>A0A9W5US54_9ACTN</name>
<dbReference type="GO" id="GO:0005886">
    <property type="term" value="C:plasma membrane"/>
    <property type="evidence" value="ECO:0007669"/>
    <property type="project" value="TreeGrafter"/>
</dbReference>
<feature type="domain" description="Prepilin type IV endopeptidase peptidase" evidence="4">
    <location>
        <begin position="124"/>
        <end position="231"/>
    </location>
</feature>
<dbReference type="PANTHER" id="PTHR30487">
    <property type="entry name" value="TYPE 4 PREPILIN-LIKE PROTEINS LEADER PEPTIDE-PROCESSING ENZYME"/>
    <property type="match status" value="1"/>
</dbReference>
<keyword evidence="6" id="KW-1185">Reference proteome</keyword>
<evidence type="ECO:0000259" key="4">
    <source>
        <dbReference type="Pfam" id="PF01478"/>
    </source>
</evidence>
<dbReference type="Pfam" id="PF01478">
    <property type="entry name" value="Peptidase_A24"/>
    <property type="match status" value="1"/>
</dbReference>
<evidence type="ECO:0000313" key="5">
    <source>
        <dbReference type="EMBL" id="GIJ34051.1"/>
    </source>
</evidence>
<keyword evidence="3" id="KW-0812">Transmembrane</keyword>
<feature type="transmembrane region" description="Helical" evidence="3">
    <location>
        <begin position="211"/>
        <end position="237"/>
    </location>
</feature>
<dbReference type="EMBL" id="BOPD01000018">
    <property type="protein sequence ID" value="GIJ34051.1"/>
    <property type="molecule type" value="Genomic_DNA"/>
</dbReference>
<dbReference type="PANTHER" id="PTHR30487:SF0">
    <property type="entry name" value="PREPILIN LEADER PEPTIDASE_N-METHYLTRANSFERASE-RELATED"/>
    <property type="match status" value="1"/>
</dbReference>
<evidence type="ECO:0000313" key="6">
    <source>
        <dbReference type="Proteomes" id="UP000607311"/>
    </source>
</evidence>
<feature type="transmembrane region" description="Helical" evidence="3">
    <location>
        <begin position="171"/>
        <end position="190"/>
    </location>
</feature>
<keyword evidence="3" id="KW-1133">Transmembrane helix</keyword>
<dbReference type="InterPro" id="IPR000045">
    <property type="entry name" value="Prepilin_IV_endopep_pep"/>
</dbReference>
<evidence type="ECO:0000256" key="3">
    <source>
        <dbReference type="SAM" id="Phobius"/>
    </source>
</evidence>
<feature type="transmembrane region" description="Helical" evidence="3">
    <location>
        <begin position="116"/>
        <end position="136"/>
    </location>
</feature>
<feature type="transmembrane region" description="Helical" evidence="3">
    <location>
        <begin position="243"/>
        <end position="264"/>
    </location>
</feature>
<dbReference type="GO" id="GO:0006465">
    <property type="term" value="P:signal peptide processing"/>
    <property type="evidence" value="ECO:0007669"/>
    <property type="project" value="TreeGrafter"/>
</dbReference>
<proteinExistence type="inferred from homology"/>
<feature type="region of interest" description="Disordered" evidence="2">
    <location>
        <begin position="1"/>
        <end position="25"/>
    </location>
</feature>
<gene>
    <name evidence="5" type="ORF">Vse01_31990</name>
</gene>
<dbReference type="GO" id="GO:0004190">
    <property type="term" value="F:aspartic-type endopeptidase activity"/>
    <property type="evidence" value="ECO:0007669"/>
    <property type="project" value="InterPro"/>
</dbReference>
<dbReference type="OrthoDB" id="3388265at2"/>
<organism evidence="5 6">
    <name type="scientific">Micromonospora sediminimaris</name>
    <dbReference type="NCBI Taxonomy" id="547162"/>
    <lineage>
        <taxon>Bacteria</taxon>
        <taxon>Bacillati</taxon>
        <taxon>Actinomycetota</taxon>
        <taxon>Actinomycetes</taxon>
        <taxon>Micromonosporales</taxon>
        <taxon>Micromonosporaceae</taxon>
        <taxon>Micromonospora</taxon>
    </lineage>
</organism>
<reference evidence="5" key="1">
    <citation type="submission" date="2021-01" db="EMBL/GenBank/DDBJ databases">
        <title>Whole genome shotgun sequence of Verrucosispora sediminis NBRC 107745.</title>
        <authorList>
            <person name="Komaki H."/>
            <person name="Tamura T."/>
        </authorList>
    </citation>
    <scope>NUCLEOTIDE SEQUENCE</scope>
    <source>
        <strain evidence="5">NBRC 107745</strain>
    </source>
</reference>
<accession>A0A9W5US54</accession>
<comment type="similarity">
    <text evidence="1">Belongs to the peptidase A24 family.</text>
</comment>
<dbReference type="InterPro" id="IPR050882">
    <property type="entry name" value="Prepilin_peptidase/N-MTase"/>
</dbReference>
<comment type="caution">
    <text evidence="5">The sequence shown here is derived from an EMBL/GenBank/DDBJ whole genome shotgun (WGS) entry which is preliminary data.</text>
</comment>
<feature type="compositionally biased region" description="Pro residues" evidence="2">
    <location>
        <begin position="1"/>
        <end position="10"/>
    </location>
</feature>
<evidence type="ECO:0000256" key="1">
    <source>
        <dbReference type="ARBA" id="ARBA00005801"/>
    </source>
</evidence>
<evidence type="ECO:0000256" key="2">
    <source>
        <dbReference type="SAM" id="MobiDB-lite"/>
    </source>
</evidence>
<dbReference type="Gene3D" id="1.20.120.1220">
    <property type="match status" value="1"/>
</dbReference>
<keyword evidence="3" id="KW-0472">Membrane</keyword>
<protein>
    <submittedName>
        <fullName evidence="5">Prepilin peptidase</fullName>
    </submittedName>
</protein>
<dbReference type="AlphaFoldDB" id="A0A9W5US54"/>
<sequence length="265" mass="27231">MTRQPAPPVPRAAAPDDPSPGHITRSWPRASALLTITPLLRYAVARHAVPPGTVCRTGCDACGAPIGPHRPWPALGPTARCGGCGARVGAPPATVELAALAALAALLLTRPPAVEVAAAGWWLAFAVPLIFIDVAVHRLPNRLTWPAAVGTWLLLGLAALTGAGATPWLRAVAAGLGLALFFATTTLLLGTRGFGIGDAKLALSAGALLGWYGWSVPVLGLLLALTLSGLVALGLLVSRRARWSSHLPFGPYLVLGTLGALLLVW</sequence>
<dbReference type="RefSeq" id="WP_093404180.1">
    <property type="nucleotide sequence ID" value="NZ_BOPD01000018.1"/>
</dbReference>
<feature type="transmembrane region" description="Helical" evidence="3">
    <location>
        <begin position="143"/>
        <end position="165"/>
    </location>
</feature>